<dbReference type="RefSeq" id="WP_082905109.1">
    <property type="nucleotide sequence ID" value="NZ_JBHFLB010000058.1"/>
</dbReference>
<sequence length="167" mass="17719">MKFQENSELLQSNAFIDSSGTGSNSGIKKTCSKTVILGVAESDAHVVANKLIEARLEASGYEVVNLGACTPLSEFGQAYENHPESVAILIGTLNGHALQDLSDLLWMKQKFAVNCPVIVGGKLGLSPGKAQRVGQTLLNRGVDALINDIEDVLSYIQQGQYGLAKTG</sequence>
<gene>
    <name evidence="1" type="ORF">ACE05E_16940</name>
</gene>
<reference evidence="1 2" key="1">
    <citation type="submission" date="2024-09" db="EMBL/GenBank/DDBJ databases">
        <title>Draft genome sequences of 6 high pH adapted Marinobacter shengliensis sp. isolated from Mariana forearc serpentinite mud volcanoes.</title>
        <authorList>
            <person name="Elkassas S."/>
            <person name="Serres M."/>
            <person name="Michael N."/>
            <person name="Amina P."/>
            <person name="Teodora Z."/>
            <person name="Julie H."/>
        </authorList>
    </citation>
    <scope>NUCLEOTIDE SEQUENCE [LARGE SCALE GENOMIC DNA]</scope>
    <source>
        <strain evidence="1 2">EB4</strain>
    </source>
</reference>
<dbReference type="SUPFAM" id="SSF52242">
    <property type="entry name" value="Cobalamin (vitamin B12)-binding domain"/>
    <property type="match status" value="1"/>
</dbReference>
<proteinExistence type="predicted"/>
<dbReference type="InterPro" id="IPR036724">
    <property type="entry name" value="Cobalamin-bd_sf"/>
</dbReference>
<name>A0ABV4WB45_9GAMM</name>
<dbReference type="EMBL" id="JBHFLD010000028">
    <property type="protein sequence ID" value="MFB2717168.1"/>
    <property type="molecule type" value="Genomic_DNA"/>
</dbReference>
<accession>A0ABV4WB45</accession>
<evidence type="ECO:0000313" key="2">
    <source>
        <dbReference type="Proteomes" id="UP001576762"/>
    </source>
</evidence>
<dbReference type="Proteomes" id="UP001576762">
    <property type="component" value="Unassembled WGS sequence"/>
</dbReference>
<organism evidence="1 2">
    <name type="scientific">Marinobacter shengliensis</name>
    <dbReference type="NCBI Taxonomy" id="1389223"/>
    <lineage>
        <taxon>Bacteria</taxon>
        <taxon>Pseudomonadati</taxon>
        <taxon>Pseudomonadota</taxon>
        <taxon>Gammaproteobacteria</taxon>
        <taxon>Pseudomonadales</taxon>
        <taxon>Marinobacteraceae</taxon>
        <taxon>Marinobacter</taxon>
    </lineage>
</organism>
<protein>
    <submittedName>
        <fullName evidence="1">Cobalamin-dependent protein</fullName>
    </submittedName>
</protein>
<evidence type="ECO:0000313" key="1">
    <source>
        <dbReference type="EMBL" id="MFB2717168.1"/>
    </source>
</evidence>
<keyword evidence="2" id="KW-1185">Reference proteome</keyword>
<comment type="caution">
    <text evidence="1">The sequence shown here is derived from an EMBL/GenBank/DDBJ whole genome shotgun (WGS) entry which is preliminary data.</text>
</comment>
<dbReference type="Gene3D" id="3.40.50.280">
    <property type="entry name" value="Cobalamin-binding domain"/>
    <property type="match status" value="1"/>
</dbReference>